<evidence type="ECO:0000256" key="1">
    <source>
        <dbReference type="SAM" id="Phobius"/>
    </source>
</evidence>
<protein>
    <submittedName>
        <fullName evidence="2">Uncharacterized protein</fullName>
    </submittedName>
</protein>
<feature type="transmembrane region" description="Helical" evidence="1">
    <location>
        <begin position="12"/>
        <end position="35"/>
    </location>
</feature>
<dbReference type="EMBL" id="OY731398">
    <property type="protein sequence ID" value="CAJ1857919.1"/>
    <property type="molecule type" value="Genomic_DNA"/>
</dbReference>
<keyword evidence="1" id="KW-0472">Membrane</keyword>
<accession>A0AA86S2A1</accession>
<organism evidence="2 3">
    <name type="scientific">Sphenostylis stenocarpa</name>
    <dbReference type="NCBI Taxonomy" id="92480"/>
    <lineage>
        <taxon>Eukaryota</taxon>
        <taxon>Viridiplantae</taxon>
        <taxon>Streptophyta</taxon>
        <taxon>Embryophyta</taxon>
        <taxon>Tracheophyta</taxon>
        <taxon>Spermatophyta</taxon>
        <taxon>Magnoliopsida</taxon>
        <taxon>eudicotyledons</taxon>
        <taxon>Gunneridae</taxon>
        <taxon>Pentapetalae</taxon>
        <taxon>rosids</taxon>
        <taxon>fabids</taxon>
        <taxon>Fabales</taxon>
        <taxon>Fabaceae</taxon>
        <taxon>Papilionoideae</taxon>
        <taxon>50 kb inversion clade</taxon>
        <taxon>NPAAA clade</taxon>
        <taxon>indigoferoid/millettioid clade</taxon>
        <taxon>Phaseoleae</taxon>
        <taxon>Sphenostylis</taxon>
    </lineage>
</organism>
<reference evidence="2" key="1">
    <citation type="submission" date="2023-10" db="EMBL/GenBank/DDBJ databases">
        <authorList>
            <person name="Domelevo Entfellner J.-B."/>
        </authorList>
    </citation>
    <scope>NUCLEOTIDE SEQUENCE</scope>
</reference>
<name>A0AA86S2A1_9FABA</name>
<feature type="transmembrane region" description="Helical" evidence="1">
    <location>
        <begin position="47"/>
        <end position="65"/>
    </location>
</feature>
<keyword evidence="1" id="KW-0812">Transmembrane</keyword>
<keyword evidence="3" id="KW-1185">Reference proteome</keyword>
<evidence type="ECO:0000313" key="2">
    <source>
        <dbReference type="EMBL" id="CAJ1857919.1"/>
    </source>
</evidence>
<gene>
    <name evidence="2" type="ORF">AYBTSS11_LOCUS2096</name>
</gene>
<dbReference type="Gramene" id="rna-AYBTSS11_LOCUS2096">
    <property type="protein sequence ID" value="CAJ1857919.1"/>
    <property type="gene ID" value="gene-AYBTSS11_LOCUS2096"/>
</dbReference>
<sequence>MLLDKKPGGLTLVYGPAYVVMGFPIVCILFDIAILAPTWVFANGPGFCSLLIGIDVLTVVDTYWYTPIMPLPLPQGIFQAFQERLTRLLPRSTCVWRFSSIVSPRSHDFWLFHNLEAAFHACVLTIFLQGLAE</sequence>
<keyword evidence="1" id="KW-1133">Transmembrane helix</keyword>
<dbReference type="AlphaFoldDB" id="A0AA86S2A1"/>
<evidence type="ECO:0000313" key="3">
    <source>
        <dbReference type="Proteomes" id="UP001189624"/>
    </source>
</evidence>
<proteinExistence type="predicted"/>
<dbReference type="Proteomes" id="UP001189624">
    <property type="component" value="Chromosome 1"/>
</dbReference>